<proteinExistence type="predicted"/>
<accession>A0A401J885</accession>
<dbReference type="AlphaFoldDB" id="A0A401J885"/>
<dbReference type="Proteomes" id="UP000290975">
    <property type="component" value="Unassembled WGS sequence"/>
</dbReference>
<evidence type="ECO:0000313" key="2">
    <source>
        <dbReference type="Proteomes" id="UP000290975"/>
    </source>
</evidence>
<keyword evidence="2" id="KW-1185">Reference proteome</keyword>
<dbReference type="EMBL" id="BBQY01000047">
    <property type="protein sequence ID" value="GBH32851.1"/>
    <property type="molecule type" value="Genomic_DNA"/>
</dbReference>
<sequence length="124" mass="13263">MRSRFRKTSTDGSSDDGRLRVLQNSVYVERKESVMATKHEDHLSQRHGAVVAAAKAAGLLSGTNSAVGARVPRELIDRAKMRSGIASTTDLVEYALAKVALEDDFGARLVSRKGAIPADIALGI</sequence>
<organism evidence="1 2">
    <name type="scientific">Sphingobium xenophagum</name>
    <dbReference type="NCBI Taxonomy" id="121428"/>
    <lineage>
        <taxon>Bacteria</taxon>
        <taxon>Pseudomonadati</taxon>
        <taxon>Pseudomonadota</taxon>
        <taxon>Alphaproteobacteria</taxon>
        <taxon>Sphingomonadales</taxon>
        <taxon>Sphingomonadaceae</taxon>
        <taxon>Sphingobium</taxon>
    </lineage>
</organism>
<name>A0A401J885_SPHXE</name>
<comment type="caution">
    <text evidence="1">The sequence shown here is derived from an EMBL/GenBank/DDBJ whole genome shotgun (WGS) entry which is preliminary data.</text>
</comment>
<protein>
    <submittedName>
        <fullName evidence="1">Uncharacterized protein</fullName>
    </submittedName>
</protein>
<evidence type="ECO:0000313" key="1">
    <source>
        <dbReference type="EMBL" id="GBH32851.1"/>
    </source>
</evidence>
<reference evidence="1 2" key="1">
    <citation type="submission" date="2014-12" db="EMBL/GenBank/DDBJ databases">
        <title>Whole genome sequencing of Sphingobium xenophagum OW59.</title>
        <authorList>
            <person name="Ohta Y."/>
            <person name="Nishi S."/>
            <person name="Hatada Y."/>
        </authorList>
    </citation>
    <scope>NUCLEOTIDE SEQUENCE [LARGE SCALE GENOMIC DNA]</scope>
    <source>
        <strain evidence="1 2">OW59</strain>
    </source>
</reference>
<gene>
    <name evidence="1" type="ORF">MBESOW_P4082</name>
</gene>